<feature type="compositionally biased region" description="Low complexity" evidence="1">
    <location>
        <begin position="1184"/>
        <end position="1205"/>
    </location>
</feature>
<feature type="compositionally biased region" description="Basic and acidic residues" evidence="1">
    <location>
        <begin position="697"/>
        <end position="706"/>
    </location>
</feature>
<dbReference type="InterPro" id="IPR053268">
    <property type="entry name" value="Woronin_anchor"/>
</dbReference>
<feature type="compositionally biased region" description="Low complexity" evidence="1">
    <location>
        <begin position="813"/>
        <end position="829"/>
    </location>
</feature>
<dbReference type="PANTHER" id="PTHR40641">
    <property type="entry name" value="INVOLUCRIN REPEAT PROTEIN (AFU_ORTHOLOGUE AFUA_2G08060)"/>
    <property type="match status" value="1"/>
</dbReference>
<feature type="compositionally biased region" description="Basic and acidic residues" evidence="1">
    <location>
        <begin position="2835"/>
        <end position="2850"/>
    </location>
</feature>
<feature type="compositionally biased region" description="Low complexity" evidence="1">
    <location>
        <begin position="3436"/>
        <end position="3449"/>
    </location>
</feature>
<feature type="region of interest" description="Disordered" evidence="1">
    <location>
        <begin position="3113"/>
        <end position="3494"/>
    </location>
</feature>
<feature type="compositionally biased region" description="Polar residues" evidence="1">
    <location>
        <begin position="800"/>
        <end position="812"/>
    </location>
</feature>
<evidence type="ECO:0000313" key="3">
    <source>
        <dbReference type="Proteomes" id="UP001213681"/>
    </source>
</evidence>
<feature type="compositionally biased region" description="Basic and acidic residues" evidence="1">
    <location>
        <begin position="1902"/>
        <end position="1931"/>
    </location>
</feature>
<reference evidence="2" key="2">
    <citation type="journal article" date="2023" name="IMA Fungus">
        <title>Comparative genomic study of the Penicillium genus elucidates a diverse pangenome and 15 lateral gene transfer events.</title>
        <authorList>
            <person name="Petersen C."/>
            <person name="Sorensen T."/>
            <person name="Nielsen M.R."/>
            <person name="Sondergaard T.E."/>
            <person name="Sorensen J.L."/>
            <person name="Fitzpatrick D.A."/>
            <person name="Frisvad J.C."/>
            <person name="Nielsen K.L."/>
        </authorList>
    </citation>
    <scope>NUCLEOTIDE SEQUENCE</scope>
    <source>
        <strain evidence="2">IBT 16125</strain>
    </source>
</reference>
<feature type="compositionally biased region" description="Polar residues" evidence="1">
    <location>
        <begin position="1317"/>
        <end position="1326"/>
    </location>
</feature>
<feature type="compositionally biased region" description="Basic and acidic residues" evidence="1">
    <location>
        <begin position="2955"/>
        <end position="2971"/>
    </location>
</feature>
<feature type="compositionally biased region" description="Basic residues" evidence="1">
    <location>
        <begin position="996"/>
        <end position="1009"/>
    </location>
</feature>
<feature type="region of interest" description="Disordered" evidence="1">
    <location>
        <begin position="558"/>
        <end position="723"/>
    </location>
</feature>
<protein>
    <submittedName>
        <fullName evidence="2">Uncharacterized protein</fullName>
    </submittedName>
</protein>
<feature type="compositionally biased region" description="Basic and acidic residues" evidence="1">
    <location>
        <begin position="1140"/>
        <end position="1155"/>
    </location>
</feature>
<feature type="region of interest" description="Disordered" evidence="1">
    <location>
        <begin position="2824"/>
        <end position="3049"/>
    </location>
</feature>
<evidence type="ECO:0000256" key="1">
    <source>
        <dbReference type="SAM" id="MobiDB-lite"/>
    </source>
</evidence>
<feature type="region of interest" description="Disordered" evidence="1">
    <location>
        <begin position="3062"/>
        <end position="3095"/>
    </location>
</feature>
<feature type="compositionally biased region" description="Low complexity" evidence="1">
    <location>
        <begin position="2674"/>
        <end position="2687"/>
    </location>
</feature>
<feature type="compositionally biased region" description="Basic residues" evidence="1">
    <location>
        <begin position="2009"/>
        <end position="2022"/>
    </location>
</feature>
<feature type="compositionally biased region" description="Low complexity" evidence="1">
    <location>
        <begin position="1157"/>
        <end position="1168"/>
    </location>
</feature>
<feature type="compositionally biased region" description="Low complexity" evidence="1">
    <location>
        <begin position="1885"/>
        <end position="1896"/>
    </location>
</feature>
<feature type="compositionally biased region" description="Basic residues" evidence="1">
    <location>
        <begin position="1550"/>
        <end position="1560"/>
    </location>
</feature>
<feature type="compositionally biased region" description="Basic and acidic residues" evidence="1">
    <location>
        <begin position="650"/>
        <end position="659"/>
    </location>
</feature>
<feature type="compositionally biased region" description="Basic and acidic residues" evidence="1">
    <location>
        <begin position="142"/>
        <end position="163"/>
    </location>
</feature>
<feature type="compositionally biased region" description="Low complexity" evidence="1">
    <location>
        <begin position="1520"/>
        <end position="1533"/>
    </location>
</feature>
<feature type="compositionally biased region" description="Basic and acidic residues" evidence="1">
    <location>
        <begin position="2071"/>
        <end position="2092"/>
    </location>
</feature>
<gene>
    <name evidence="2" type="ORF">N7458_009303</name>
</gene>
<feature type="compositionally biased region" description="Basic residues" evidence="1">
    <location>
        <begin position="2225"/>
        <end position="2236"/>
    </location>
</feature>
<feature type="region of interest" description="Disordered" evidence="1">
    <location>
        <begin position="2752"/>
        <end position="2809"/>
    </location>
</feature>
<feature type="compositionally biased region" description="Polar residues" evidence="1">
    <location>
        <begin position="1372"/>
        <end position="1398"/>
    </location>
</feature>
<feature type="compositionally biased region" description="Basic and acidic residues" evidence="1">
    <location>
        <begin position="3146"/>
        <end position="3164"/>
    </location>
</feature>
<feature type="compositionally biased region" description="Basic and acidic residues" evidence="1">
    <location>
        <begin position="2120"/>
        <end position="2133"/>
    </location>
</feature>
<reference evidence="2" key="1">
    <citation type="submission" date="2022-12" db="EMBL/GenBank/DDBJ databases">
        <authorList>
            <person name="Petersen C."/>
        </authorList>
    </citation>
    <scope>NUCLEOTIDE SEQUENCE</scope>
    <source>
        <strain evidence="2">IBT 16125</strain>
    </source>
</reference>
<accession>A0AAD6BX92</accession>
<evidence type="ECO:0000313" key="2">
    <source>
        <dbReference type="EMBL" id="KAJ5438305.1"/>
    </source>
</evidence>
<feature type="compositionally biased region" description="Basic residues" evidence="1">
    <location>
        <begin position="612"/>
        <end position="625"/>
    </location>
</feature>
<feature type="compositionally biased region" description="Basic and acidic residues" evidence="1">
    <location>
        <begin position="1288"/>
        <end position="1304"/>
    </location>
</feature>
<feature type="compositionally biased region" description="Basic residues" evidence="1">
    <location>
        <begin position="1342"/>
        <end position="1355"/>
    </location>
</feature>
<dbReference type="GeneID" id="81602928"/>
<feature type="compositionally biased region" description="Basic and acidic residues" evidence="1">
    <location>
        <begin position="1209"/>
        <end position="1226"/>
    </location>
</feature>
<feature type="compositionally biased region" description="Polar residues" evidence="1">
    <location>
        <begin position="1085"/>
        <end position="1095"/>
    </location>
</feature>
<name>A0AAD6BX92_9EURO</name>
<feature type="compositionally biased region" description="Basic residues" evidence="1">
    <location>
        <begin position="1685"/>
        <end position="1696"/>
    </location>
</feature>
<dbReference type="PANTHER" id="PTHR40641:SF2">
    <property type="entry name" value="INVOLUCRIN REPEAT PROTEIN"/>
    <property type="match status" value="1"/>
</dbReference>
<feature type="compositionally biased region" description="Basic residues" evidence="1">
    <location>
        <begin position="2617"/>
        <end position="2627"/>
    </location>
</feature>
<dbReference type="RefSeq" id="XP_056761534.1">
    <property type="nucleotide sequence ID" value="XM_056912685.1"/>
</dbReference>
<feature type="compositionally biased region" description="Polar residues" evidence="1">
    <location>
        <begin position="2096"/>
        <end position="2109"/>
    </location>
</feature>
<feature type="compositionally biased region" description="Basic residues" evidence="1">
    <location>
        <begin position="461"/>
        <end position="471"/>
    </location>
</feature>
<feature type="region of interest" description="Disordered" evidence="1">
    <location>
        <begin position="772"/>
        <end position="1461"/>
    </location>
</feature>
<feature type="compositionally biased region" description="Basic residues" evidence="1">
    <location>
        <begin position="2772"/>
        <end position="2784"/>
    </location>
</feature>
<feature type="compositionally biased region" description="Low complexity" evidence="1">
    <location>
        <begin position="1045"/>
        <end position="1058"/>
    </location>
</feature>
<dbReference type="Proteomes" id="UP001213681">
    <property type="component" value="Unassembled WGS sequence"/>
</dbReference>
<feature type="compositionally biased region" description="Basic and acidic residues" evidence="1">
    <location>
        <begin position="2195"/>
        <end position="2210"/>
    </location>
</feature>
<feature type="compositionally biased region" description="Low complexity" evidence="1">
    <location>
        <begin position="2278"/>
        <end position="2295"/>
    </location>
</feature>
<feature type="compositionally biased region" description="Basic residues" evidence="1">
    <location>
        <begin position="2495"/>
        <end position="2504"/>
    </location>
</feature>
<feature type="compositionally biased region" description="Basic and acidic residues" evidence="1">
    <location>
        <begin position="781"/>
        <end position="794"/>
    </location>
</feature>
<feature type="compositionally biased region" description="Polar residues" evidence="1">
    <location>
        <begin position="118"/>
        <end position="130"/>
    </location>
</feature>
<feature type="compositionally biased region" description="Low complexity" evidence="1">
    <location>
        <begin position="1583"/>
        <end position="1598"/>
    </location>
</feature>
<feature type="region of interest" description="Disordered" evidence="1">
    <location>
        <begin position="1478"/>
        <end position="2737"/>
    </location>
</feature>
<feature type="compositionally biased region" description="Polar residues" evidence="1">
    <location>
        <begin position="943"/>
        <end position="957"/>
    </location>
</feature>
<proteinExistence type="predicted"/>
<feature type="compositionally biased region" description="Basic residues" evidence="1">
    <location>
        <begin position="2346"/>
        <end position="2356"/>
    </location>
</feature>
<feature type="compositionally biased region" description="Basic and acidic residues" evidence="1">
    <location>
        <begin position="184"/>
        <end position="198"/>
    </location>
</feature>
<feature type="region of interest" description="Disordered" evidence="1">
    <location>
        <begin position="3519"/>
        <end position="3541"/>
    </location>
</feature>
<feature type="compositionally biased region" description="Basic and acidic residues" evidence="1">
    <location>
        <begin position="1967"/>
        <end position="1977"/>
    </location>
</feature>
<feature type="compositionally biased region" description="Low complexity" evidence="1">
    <location>
        <begin position="1328"/>
        <end position="1341"/>
    </location>
</feature>
<feature type="compositionally biased region" description="Polar residues" evidence="1">
    <location>
        <begin position="3382"/>
        <end position="3394"/>
    </location>
</feature>
<comment type="caution">
    <text evidence="2">The sequence shown here is derived from an EMBL/GenBank/DDBJ whole genome shotgun (WGS) entry which is preliminary data.</text>
</comment>
<feature type="compositionally biased region" description="Basic and acidic residues" evidence="1">
    <location>
        <begin position="3326"/>
        <end position="3338"/>
    </location>
</feature>
<feature type="compositionally biased region" description="Polar residues" evidence="1">
    <location>
        <begin position="173"/>
        <end position="182"/>
    </location>
</feature>
<feature type="compositionally biased region" description="Basic and acidic residues" evidence="1">
    <location>
        <begin position="2041"/>
        <end position="2060"/>
    </location>
</feature>
<feature type="compositionally biased region" description="Polar residues" evidence="1">
    <location>
        <begin position="892"/>
        <end position="908"/>
    </location>
</feature>
<keyword evidence="3" id="KW-1185">Reference proteome</keyword>
<feature type="compositionally biased region" description="Low complexity" evidence="1">
    <location>
        <begin position="2374"/>
        <end position="2389"/>
    </location>
</feature>
<feature type="compositionally biased region" description="Basic and acidic residues" evidence="1">
    <location>
        <begin position="3362"/>
        <end position="3377"/>
    </location>
</feature>
<dbReference type="EMBL" id="JAPVEA010000008">
    <property type="protein sequence ID" value="KAJ5438305.1"/>
    <property type="molecule type" value="Genomic_DNA"/>
</dbReference>
<feature type="compositionally biased region" description="Low complexity" evidence="1">
    <location>
        <begin position="563"/>
        <end position="574"/>
    </location>
</feature>
<feature type="compositionally biased region" description="Low complexity" evidence="1">
    <location>
        <begin position="3277"/>
        <end position="3289"/>
    </location>
</feature>
<feature type="compositionally biased region" description="Basic residues" evidence="1">
    <location>
        <begin position="2890"/>
        <end position="2901"/>
    </location>
</feature>
<organism evidence="2 3">
    <name type="scientific">Penicillium daleae</name>
    <dbReference type="NCBI Taxonomy" id="63821"/>
    <lineage>
        <taxon>Eukaryota</taxon>
        <taxon>Fungi</taxon>
        <taxon>Dikarya</taxon>
        <taxon>Ascomycota</taxon>
        <taxon>Pezizomycotina</taxon>
        <taxon>Eurotiomycetes</taxon>
        <taxon>Eurotiomycetidae</taxon>
        <taxon>Eurotiales</taxon>
        <taxon>Aspergillaceae</taxon>
        <taxon>Penicillium</taxon>
    </lineage>
</organism>
<feature type="compositionally biased region" description="Basic and acidic residues" evidence="1">
    <location>
        <begin position="1738"/>
        <end position="1747"/>
    </location>
</feature>
<feature type="compositionally biased region" description="Basic residues" evidence="1">
    <location>
        <begin position="1861"/>
        <end position="1873"/>
    </location>
</feature>
<sequence length="3977" mass="432295">MPPAAERDERGASGLESTLEGALATAAGIGLSEEILHQRPRSRSTSPPSAERAVDLAPKSQSRPSSPEVARELDQTPHRRRASMAHSTTESPTAVPLHFRRPPTSPGLSRAVPVAPSPTASGDSPTSPSQTRHRRPNSVEFRNSREIRPLWLVERHGSSKGDLIEPDEVLPSLPSSKTSSRAPSVEDLRSLNDEDAVRSWEPFDLNPSLMDRRRPTGLTISTSHANDQADGDLLDSQQATPTAEDFGASTGSKKQKPTYEFHSPSELLQDPATYPEIPGSPAMEALPSAAGSVVGAKDSDVFETPTEEKEALFDNLEAAKGVGFAGIVDAAVVAAVKEHSEPAAAENEDTTSVATERELPVEITTETSTALAPKFGGFADIVNSAVMAEVAHDKTPAEEEVGEPGTAIDERAPKDLAIALAVEPEAVKELVPEPAEDPAQPVESQQTEEPVAEEVSATSSSKKKKKKKGKKGQASVDLSSEPVPASEEQTPVEPPTEEKAPTSEVPETETRSIEAEAVSTSTDQDVAVTPQPEVEAVEMSREVVPEPLPAVVTEVVETEKNVQPEPESQPVVEETSAPAESDAVIATESQPESMPETPVDVTELEAPMTAAQKRKAKKTAKKKAKSLSISEPAESTTDEVAIAQPSDETAAFHEDKGPDAEAGEATSAVVHEEQDVFQDANAPEISVSVEQTTPDIQESRDIKETVESTPQEAHQPADDVTKPIEELQSTPVPELDVAGVQPAEAVQVESTTEPEPIVDAAQPDDIVESVAAAEDAAMPEKLTESDDDLFHEAVAEQPDVSEQQMATEPEISTQPAAEPIAETAPAEQEPGVHMTAAQKKKAKKDKKKRKSVSFEDTTTPSEAAVDAQAEGVAKELQPQQSPPVEVVEALESLTSGEVQPSEIEQATGEQLEPPSGETKYLSEPAVEASRDLAEPSTEEAVSAAQTDSSPSGDSEPTPTLDIAETTDSTRDQPEQPAPQPEAEADAEPEVPLTAAQKKKAKKDKRKKAKQQSVSSLPDEEKLAEPESIESQNTEVTEADHETSESAEPAAEPTVSAETSEPVTAAERTESSEPAPDTPGDIFDTATETPMASEQPSIDVPGPEEKREEPIAADQPKQDEPTSGPETETIPEAPVGVSDVAKSEEEPPISEDKPEPEATPAEPEVPMSAAEKRKAKKAKKKKQQQESISSVSEETPATDAASLTDADTAEAGKEVQDVPEADVKLVDDTPAPVAEPEIIETSKEIDSSELPAAEPETIPSVKTPAEDKAVEPAGQVAPALTEVDAQVEPPREEVPLEPEQPKEEEPAQPPIAEPLPTTEATESQPVESETPTAEPEAPMTAAQKKKAKKEKKKQQKRQSALLDEQDTTETDAAPTQQQEVEPTVDVTQEVSVSEETNPVNEPAPAEADKDVQPEAIPVVEDSPAPADIEKEAPVDTSANESVTTEPLVEPSADALTAPDVRLPEFTSLDITRIELADHYQEPKDAATVSEETATESPMVDQLTPDQSLEEPATPVETPVDTATTEESTATPEIAPVEQTEEAEPTTPLSKKDKKKKKKKNKSLVLEEESQPEPVQEELTKSNEPVELLEPVELTEPAALIESARSVKPVEPVELVEPSPVQTLDTTKTIEEPQSLPVTEEPQSIEQPFPEETVKDEAISEQPSTETAEEPSQPSEAEVPMTAAEKRKAKKDKKKRKSVAFEDEARATQTESQPDQEQDAPAESTEPKDVPSEEAAPTQELRESSKDTPEIAAETVENLTSEPEATAMDQVEASADQAVPVEVEGTDVAESVKEDFSADKPADHEVKEPEDEPLASAQTEEQPAVPIEPETTSDGMADIVEEPSALNAEATESAAEAGLSAKERRKLKKKEKKKSKSVDLTEELPSPIAASQEAEIPAEPQPEAPREVEPEAPRVEQHEDLTSVDVDVPKVDEAEVAEAPADTEKNDTPEAGLPESIDSPEQAGEQDIIEPKELDDKLPVIETAEPPAQAIEEKLEQPAEPEAEASLSVKERRKLKKKEKKRQSKNLDVDENVTAEATTELKSPSDEPEKPVSDEPGTRELSEPVTASSPAENDGKELQSHDMEMPTTPEKDLASTDEFLSSQVEQPQIESRSSDYPPPPVLERDFDSGEGKEDVQKEDDDVVPVLEQPEVPSMEGDKSLGDVEEVSEQKQQYAVDVEPVQEEENPGEVEVPVAVEETSKPKEEELIERDPVVESAIEEVEQPALSKKQKKKDKKKKQKQEEKVEEEETTAPGPKQLPAEEKDQAEALIEPSQETHEQPIAELEPAAEQQPAQSAEEISTEQTRDLDLSVSQPQLSEDVESVKDIEPTQVENVVPEPEQLDEAPLSRKLSKKEKKKQRQALAQQAETEAVFEPLEQEAQATAEPETSASAPIEQQEDIQPAVTSDVPVQSSIPLEDDSKEVELPVIEAEQPIATGHERTEPVDEPLFEGPKPEGGDLAPAPADTTVIVPPPEPAESLEQVPSEDAPEAAEQPTITRKMSKKDKKKAAAAAALATEEEKPAEPEPALSNASPAAEENIDLSKDEPAVDDTQQSPESETELQRQAAEQDRDNTDLVVSDTTEDAAEKQVAEGEQQVEPSAEEPKLEQVIEEPVVDEPITRKISKKEKRKAKKQAEQQVFDSPTMEADTAQEAVAEPEPEDVAVKESIPTEQPREVVPEAEPVAQEETTAQEISQPEELPIPSDDYPDEEIKEIEHSEPSVPLGSSDAPSYAEAKNDQPTLELGDERAFEAIDPVKEDDFVTNPPEEPEMVAPLSKKLSKKEKRKAKKKGIVEEEPTSLEDDLHAIPEPAPPADFQDASAFALMAEKTEPMTDPPVLSESTKEPKTEAKTTKEIEPAIDAQPSVEPEVVTDSPPIITNSPTEEPEPELETALSRKASKKKAKKAKKASQALELEPPVDNAIEQQESGVAPEPEALTKDIAGSAVLEKKQGDEDWPAIEWEGGHSHKHEPSQDKIPEPEPVTPIPESEAIGDYDESAIPSALQEVQRNLEQLVEEDGETWSAPLSKKDKKKAKKTKRKSDQAALAIGEPDEEPSHKKIELVHESTTALPVELPVSAPKEIEAEPPARTTTPGGSKIASLFPGLERGGFRRSVLDIKSPSLKDSAEEETAADLEANREIAIPVSEAPLATTDTTDKRHFGHEIPTEEKREELPEDLQDTTIEYDAPAVSYLQPESPIDPELPIHRERSVADQFPSPGHAASKERSSMLFGSSPSTRTEEASSPRRLLPSQMDAPDDASCGLRRTPTVIHGRHQQTPRTWNLEESSIPAPSSSPPRSIFGGHYDEPHSRPRTPLDPIAEQEPGDGNHASTARDGTPRLEIKPEHVLPRPHTPVRKFTDNAMARETWPTPDNEHNDKTRSHDDLSKASKLSGESGSPMTQTPEQGIPVLKPSGSKGKLRRTNRSTSSDLRGASKALGSSQPPPTLDLDQLPSSSSYDPVTDKGKRPLRNMSDVYEGWGETPSSPRSPSRPPSVRRRQSVQHLQEMESRLDQLISENRLLISARDEAEDKLRNASVARRKSDRALNTSGADLRDKEAEVEQLKTSVEWLQREMSRLTQENEGLTASNAALAAAHADEVNTVRESSTRELDDLRSQHAALSTQVDTRVRQEIESALAQKDAELRRLREELEEARDKVKELQQQIASSLQDNTLVFRDEDYFDAACQKLCGHVQQWVLRFSKHSDHRRCRTLSELHDEKIADRFDNALLDGSDADSYLSDRVRRRDMFMSVVMTMVWEYIFTRYLFGMDREQRQKLKSLEKQLGEVGSRRAVHRWRATTLTLLSKRPAFASQRQSDTEAVALEIFGTLSRVLPPPSQVEAQLLESLRKVLRVAVNLSLEMRTQLAEFIMLPPLQPEYDTNGDLARQVYFNASLMNERSGETTSNDELEAQQAVVRIVLFPLVVKKGNDVGEGDDEVVVCPAQVLVARPGKDNRVSKRMSVDRMSVDARSVYSAAPSMAPPSVMDMSNVI</sequence>
<feature type="region of interest" description="Disordered" evidence="1">
    <location>
        <begin position="33"/>
        <end position="306"/>
    </location>
</feature>
<feature type="compositionally biased region" description="Polar residues" evidence="1">
    <location>
        <begin position="1659"/>
        <end position="1673"/>
    </location>
</feature>
<feature type="compositionally biased region" description="Basic and acidic residues" evidence="1">
    <location>
        <begin position="1788"/>
        <end position="1805"/>
    </location>
</feature>
<feature type="region of interest" description="Disordered" evidence="1">
    <location>
        <begin position="393"/>
        <end position="529"/>
    </location>
</feature>
<feature type="compositionally biased region" description="Basic residues" evidence="1">
    <location>
        <begin position="3021"/>
        <end position="3031"/>
    </location>
</feature>
<feature type="compositionally biased region" description="Low complexity" evidence="1">
    <location>
        <begin position="1607"/>
        <end position="1619"/>
    </location>
</feature>
<feature type="compositionally biased region" description="Basic residues" evidence="1">
    <location>
        <begin position="1172"/>
        <end position="1181"/>
    </location>
</feature>
<feature type="compositionally biased region" description="Basic residues" evidence="1">
    <location>
        <begin position="838"/>
        <end position="851"/>
    </location>
</feature>
<feature type="compositionally biased region" description="Basic and acidic residues" evidence="1">
    <location>
        <begin position="1102"/>
        <end position="1119"/>
    </location>
</feature>